<dbReference type="AlphaFoldDB" id="A0A7C8Z861"/>
<dbReference type="EMBL" id="GISG01096692">
    <property type="protein sequence ID" value="MBA4635757.1"/>
    <property type="molecule type" value="Transcribed_RNA"/>
</dbReference>
<dbReference type="EMBL" id="GISG01096687">
    <property type="protein sequence ID" value="MBA4635754.1"/>
    <property type="molecule type" value="Transcribed_RNA"/>
</dbReference>
<evidence type="ECO:0000313" key="1">
    <source>
        <dbReference type="EMBL" id="MBA4635755.1"/>
    </source>
</evidence>
<name>A0A7C8Z861_OPUST</name>
<reference evidence="1" key="2">
    <citation type="submission" date="2020-07" db="EMBL/GenBank/DDBJ databases">
        <authorList>
            <person name="Vera ALvarez R."/>
            <person name="Arias-Moreno D.M."/>
            <person name="Jimenez-Jacinto V."/>
            <person name="Jimenez-Bremont J.F."/>
            <person name="Swaminathan K."/>
            <person name="Moose S.P."/>
            <person name="Guerrero-Gonzalez M.L."/>
            <person name="Marino-Ramirez L."/>
            <person name="Landsman D."/>
            <person name="Rodriguez-Kessler M."/>
            <person name="Delgado-Sanchez P."/>
        </authorList>
    </citation>
    <scope>NUCLEOTIDE SEQUENCE</scope>
    <source>
        <tissue evidence="1">Cladode</tissue>
    </source>
</reference>
<sequence>MVETCMYTLSYNPRFEYLRIPMPCVLVYCLPLQKECNPLERVEWVDQLYSHTACRIGGETGRGGGSLIYKSFDLKIHPSKSTLYDISDSVSDSAMARLHSRVRPQA</sequence>
<organism evidence="1">
    <name type="scientific">Opuntia streptacantha</name>
    <name type="common">Prickly pear cactus</name>
    <name type="synonym">Opuntia cardona</name>
    <dbReference type="NCBI Taxonomy" id="393608"/>
    <lineage>
        <taxon>Eukaryota</taxon>
        <taxon>Viridiplantae</taxon>
        <taxon>Streptophyta</taxon>
        <taxon>Embryophyta</taxon>
        <taxon>Tracheophyta</taxon>
        <taxon>Spermatophyta</taxon>
        <taxon>Magnoliopsida</taxon>
        <taxon>eudicotyledons</taxon>
        <taxon>Gunneridae</taxon>
        <taxon>Pentapetalae</taxon>
        <taxon>Caryophyllales</taxon>
        <taxon>Cactineae</taxon>
        <taxon>Cactaceae</taxon>
        <taxon>Opuntioideae</taxon>
        <taxon>Opuntia</taxon>
    </lineage>
</organism>
<accession>A0A7C8Z861</accession>
<reference evidence="1" key="1">
    <citation type="journal article" date="2013" name="J. Plant Res.">
        <title>Effect of fungi and light on seed germination of three Opuntia species from semiarid lands of central Mexico.</title>
        <authorList>
            <person name="Delgado-Sanchez P."/>
            <person name="Jimenez-Bremont J.F."/>
            <person name="Guerrero-Gonzalez Mde L."/>
            <person name="Flores J."/>
        </authorList>
    </citation>
    <scope>NUCLEOTIDE SEQUENCE</scope>
    <source>
        <tissue evidence="1">Cladode</tissue>
    </source>
</reference>
<proteinExistence type="predicted"/>
<protein>
    <submittedName>
        <fullName evidence="1">Uncharacterized protein</fullName>
    </submittedName>
</protein>
<dbReference type="EMBL" id="GISG01096688">
    <property type="protein sequence ID" value="MBA4635755.1"/>
    <property type="molecule type" value="Transcribed_RNA"/>
</dbReference>